<feature type="signal peptide" evidence="1">
    <location>
        <begin position="1"/>
        <end position="22"/>
    </location>
</feature>
<proteinExistence type="predicted"/>
<gene>
    <name evidence="3" type="ORF">NM125_00980</name>
</gene>
<dbReference type="Pfam" id="PF04264">
    <property type="entry name" value="YceI"/>
    <property type="match status" value="1"/>
</dbReference>
<dbReference type="Proteomes" id="UP001139125">
    <property type="component" value="Unassembled WGS sequence"/>
</dbReference>
<evidence type="ECO:0000313" key="4">
    <source>
        <dbReference type="Proteomes" id="UP001139125"/>
    </source>
</evidence>
<dbReference type="SMART" id="SM00867">
    <property type="entry name" value="YceI"/>
    <property type="match status" value="1"/>
</dbReference>
<dbReference type="Gene3D" id="2.40.128.110">
    <property type="entry name" value="Lipid/polyisoprenoid-binding, YceI-like"/>
    <property type="match status" value="1"/>
</dbReference>
<evidence type="ECO:0000256" key="1">
    <source>
        <dbReference type="SAM" id="SignalP"/>
    </source>
</evidence>
<dbReference type="AlphaFoldDB" id="A0A9X2L0W6"/>
<comment type="caution">
    <text evidence="3">The sequence shown here is derived from an EMBL/GenBank/DDBJ whole genome shotgun (WGS) entry which is preliminary data.</text>
</comment>
<name>A0A9X2L0W6_9BACT</name>
<keyword evidence="4" id="KW-1185">Reference proteome</keyword>
<dbReference type="PANTHER" id="PTHR34406">
    <property type="entry name" value="PROTEIN YCEI"/>
    <property type="match status" value="1"/>
</dbReference>
<dbReference type="InterPro" id="IPR036761">
    <property type="entry name" value="TTHA0802/YceI-like_sf"/>
</dbReference>
<accession>A0A9X2L0W6</accession>
<dbReference type="SUPFAM" id="SSF101874">
    <property type="entry name" value="YceI-like"/>
    <property type="match status" value="1"/>
</dbReference>
<feature type="domain" description="Lipid/polyisoprenoid-binding YceI-like" evidence="2">
    <location>
        <begin position="39"/>
        <end position="214"/>
    </location>
</feature>
<evidence type="ECO:0000313" key="3">
    <source>
        <dbReference type="EMBL" id="MCP9290148.1"/>
    </source>
</evidence>
<dbReference type="RefSeq" id="WP_255131962.1">
    <property type="nucleotide sequence ID" value="NZ_JANDBC010000001.1"/>
</dbReference>
<dbReference type="InterPro" id="IPR007372">
    <property type="entry name" value="Lipid/polyisoprenoid-bd_YceI"/>
</dbReference>
<keyword evidence="1" id="KW-0732">Signal</keyword>
<reference evidence="3" key="1">
    <citation type="submission" date="2022-06" db="EMBL/GenBank/DDBJ databases">
        <title>Gracilimonas sp. CAU 1638 isolated from sea sediment.</title>
        <authorList>
            <person name="Kim W."/>
        </authorList>
    </citation>
    <scope>NUCLEOTIDE SEQUENCE</scope>
    <source>
        <strain evidence="3">CAU 1638</strain>
    </source>
</reference>
<evidence type="ECO:0000259" key="2">
    <source>
        <dbReference type="SMART" id="SM00867"/>
    </source>
</evidence>
<dbReference type="PROSITE" id="PS51257">
    <property type="entry name" value="PROKAR_LIPOPROTEIN"/>
    <property type="match status" value="1"/>
</dbReference>
<dbReference type="EMBL" id="JANDBC010000001">
    <property type="protein sequence ID" value="MCP9290148.1"/>
    <property type="molecule type" value="Genomic_DNA"/>
</dbReference>
<feature type="chain" id="PRO_5040788814" evidence="1">
    <location>
        <begin position="23"/>
        <end position="220"/>
    </location>
</feature>
<protein>
    <submittedName>
        <fullName evidence="3">YceI family protein</fullName>
    </submittedName>
</protein>
<dbReference type="PANTHER" id="PTHR34406:SF1">
    <property type="entry name" value="PROTEIN YCEI"/>
    <property type="match status" value="1"/>
</dbReference>
<sequence>MNKAIFHTIFFILIAGASCVFAAGQSNGEQRTDSTESINLIVDTEQSVVKWRGTEMRGSDSHEGILKLREGHLELDGGQLTSGYFIADMHSITVTDIPKSDPVPRRYLTEHLESEDFFYVEKYPTAGFEITQTQKLEADRVRITGNLSIRDVTRTVEFSATKASDESNFRYTASFTIDRFEYNISYQGSYWKRITSLIDNNFVDAEISISVELVALTMNN</sequence>
<organism evidence="3 4">
    <name type="scientific">Gracilimonas sediminicola</name>
    <dbReference type="NCBI Taxonomy" id="2952158"/>
    <lineage>
        <taxon>Bacteria</taxon>
        <taxon>Pseudomonadati</taxon>
        <taxon>Balneolota</taxon>
        <taxon>Balneolia</taxon>
        <taxon>Balneolales</taxon>
        <taxon>Balneolaceae</taxon>
        <taxon>Gracilimonas</taxon>
    </lineage>
</organism>